<evidence type="ECO:0000313" key="4">
    <source>
        <dbReference type="Proteomes" id="UP000749040"/>
    </source>
</evidence>
<keyword evidence="2" id="KW-0812">Transmembrane</keyword>
<protein>
    <submittedName>
        <fullName evidence="3">DUF2637 domain-containing protein</fullName>
    </submittedName>
</protein>
<evidence type="ECO:0000313" key="3">
    <source>
        <dbReference type="EMBL" id="MBM9509214.1"/>
    </source>
</evidence>
<keyword evidence="4" id="KW-1185">Reference proteome</keyword>
<feature type="transmembrane region" description="Helical" evidence="2">
    <location>
        <begin position="79"/>
        <end position="99"/>
    </location>
</feature>
<dbReference type="Pfam" id="PF10935">
    <property type="entry name" value="DUF2637"/>
    <property type="match status" value="1"/>
</dbReference>
<feature type="region of interest" description="Disordered" evidence="1">
    <location>
        <begin position="150"/>
        <end position="192"/>
    </location>
</feature>
<evidence type="ECO:0000256" key="1">
    <source>
        <dbReference type="SAM" id="MobiDB-lite"/>
    </source>
</evidence>
<comment type="caution">
    <text evidence="3">The sequence shown here is derived from an EMBL/GenBank/DDBJ whole genome shotgun (WGS) entry which is preliminary data.</text>
</comment>
<feature type="transmembrane region" description="Helical" evidence="2">
    <location>
        <begin position="51"/>
        <end position="70"/>
    </location>
</feature>
<gene>
    <name evidence="3" type="ORF">ITX44_32640</name>
</gene>
<feature type="region of interest" description="Disordered" evidence="1">
    <location>
        <begin position="207"/>
        <end position="263"/>
    </location>
</feature>
<proteinExistence type="predicted"/>
<reference evidence="3 4" key="1">
    <citation type="submission" date="2021-01" db="EMBL/GenBank/DDBJ databases">
        <title>Streptomyces acididurans sp. nov., isolated from a peat swamp forest soil.</title>
        <authorList>
            <person name="Chantavorakit T."/>
            <person name="Duangmal K."/>
        </authorList>
    </citation>
    <scope>NUCLEOTIDE SEQUENCE [LARGE SCALE GENOMIC DNA]</scope>
    <source>
        <strain evidence="3 4">KK5PA1</strain>
    </source>
</reference>
<keyword evidence="2" id="KW-0472">Membrane</keyword>
<dbReference type="Proteomes" id="UP000749040">
    <property type="component" value="Unassembled WGS sequence"/>
</dbReference>
<dbReference type="InterPro" id="IPR021235">
    <property type="entry name" value="DUF2637"/>
</dbReference>
<name>A0ABS2U0U5_9ACTN</name>
<sequence length="322" mass="34076">MKRRADATSTYVTGWDRAAVAALGAAGCALSYSALQQMAVAIHVRPALCWLFPLAVDGFISYGVRALVVLRTAPLRARLYIWALFGAATAVSVWANALHAVRLNQVTTTVTALRLGDQVVAALSTVAPLALAGAVHLYILIARGPDNRWPAGQSAHGVSGQPDGVPVGRTHRSGQFRGDRAGQRGRSALGQHPLGRLATAPLGHVAAATDAPTGRVRTPSGRTVPGADHQDRPQTTALPGRPDTPPVTHDRDRTAADPHREPDTDHLLTIAREAVQNQGKLTRKVVAQAIRGQNIPLSNDALTQLMAELRQQYGHTAGGSRN</sequence>
<dbReference type="RefSeq" id="WP_205361978.1">
    <property type="nucleotide sequence ID" value="NZ_JADKYB010000023.1"/>
</dbReference>
<dbReference type="EMBL" id="JADKYB010000023">
    <property type="protein sequence ID" value="MBM9509214.1"/>
    <property type="molecule type" value="Genomic_DNA"/>
</dbReference>
<dbReference type="PROSITE" id="PS51257">
    <property type="entry name" value="PROKAR_LIPOPROTEIN"/>
    <property type="match status" value="1"/>
</dbReference>
<accession>A0ABS2U0U5</accession>
<feature type="compositionally biased region" description="Basic and acidic residues" evidence="1">
    <location>
        <begin position="248"/>
        <end position="263"/>
    </location>
</feature>
<keyword evidence="2" id="KW-1133">Transmembrane helix</keyword>
<organism evidence="3 4">
    <name type="scientific">Actinacidiphila acididurans</name>
    <dbReference type="NCBI Taxonomy" id="2784346"/>
    <lineage>
        <taxon>Bacteria</taxon>
        <taxon>Bacillati</taxon>
        <taxon>Actinomycetota</taxon>
        <taxon>Actinomycetes</taxon>
        <taxon>Kitasatosporales</taxon>
        <taxon>Streptomycetaceae</taxon>
        <taxon>Actinacidiphila</taxon>
    </lineage>
</organism>
<feature type="transmembrane region" description="Helical" evidence="2">
    <location>
        <begin position="119"/>
        <end position="141"/>
    </location>
</feature>
<evidence type="ECO:0000256" key="2">
    <source>
        <dbReference type="SAM" id="Phobius"/>
    </source>
</evidence>